<evidence type="ECO:0000256" key="4">
    <source>
        <dbReference type="ARBA" id="ARBA00022692"/>
    </source>
</evidence>
<dbReference type="Proteomes" id="UP001202831">
    <property type="component" value="Unassembled WGS sequence"/>
</dbReference>
<proteinExistence type="inferred from homology"/>
<comment type="subcellular location">
    <subcellularLocation>
        <location evidence="1">Cell membrane</location>
        <topology evidence="1">Multi-pass membrane protein</topology>
    </subcellularLocation>
</comment>
<dbReference type="PANTHER" id="PTHR33884:SF3">
    <property type="entry name" value="UPF0410 PROTEIN YMGE"/>
    <property type="match status" value="1"/>
</dbReference>
<name>A0ABT0NC70_9GAMM</name>
<feature type="transmembrane region" description="Helical" evidence="7">
    <location>
        <begin position="6"/>
        <end position="27"/>
    </location>
</feature>
<protein>
    <submittedName>
        <fullName evidence="8">GlsB/YeaQ/YmgE family stress response membrane protein</fullName>
    </submittedName>
</protein>
<organism evidence="8 9">
    <name type="scientific">Shewanella corallii</name>
    <dbReference type="NCBI Taxonomy" id="560080"/>
    <lineage>
        <taxon>Bacteria</taxon>
        <taxon>Pseudomonadati</taxon>
        <taxon>Pseudomonadota</taxon>
        <taxon>Gammaproteobacteria</taxon>
        <taxon>Alteromonadales</taxon>
        <taxon>Shewanellaceae</taxon>
        <taxon>Shewanella</taxon>
    </lineage>
</organism>
<dbReference type="PANTHER" id="PTHR33884">
    <property type="entry name" value="UPF0410 PROTEIN YMGE"/>
    <property type="match status" value="1"/>
</dbReference>
<evidence type="ECO:0000256" key="6">
    <source>
        <dbReference type="ARBA" id="ARBA00023136"/>
    </source>
</evidence>
<accession>A0ABT0NC70</accession>
<evidence type="ECO:0000313" key="8">
    <source>
        <dbReference type="EMBL" id="MCL2916076.1"/>
    </source>
</evidence>
<feature type="transmembrane region" description="Helical" evidence="7">
    <location>
        <begin position="39"/>
        <end position="60"/>
    </location>
</feature>
<dbReference type="RefSeq" id="WP_240317051.1">
    <property type="nucleotide sequence ID" value="NZ_JAKIKT010000010.1"/>
</dbReference>
<dbReference type="Pfam" id="PF04226">
    <property type="entry name" value="Transgly_assoc"/>
    <property type="match status" value="1"/>
</dbReference>
<dbReference type="InterPro" id="IPR007341">
    <property type="entry name" value="Transgly_assoc"/>
</dbReference>
<gene>
    <name evidence="8" type="ORF">L2725_20245</name>
</gene>
<comment type="similarity">
    <text evidence="2">Belongs to the UPF0410 family.</text>
</comment>
<evidence type="ECO:0000256" key="7">
    <source>
        <dbReference type="SAM" id="Phobius"/>
    </source>
</evidence>
<comment type="caution">
    <text evidence="8">The sequence shown here is derived from an EMBL/GenBank/DDBJ whole genome shotgun (WGS) entry which is preliminary data.</text>
</comment>
<keyword evidence="6 7" id="KW-0472">Membrane</keyword>
<keyword evidence="5 7" id="KW-1133">Transmembrane helix</keyword>
<feature type="transmembrane region" description="Helical" evidence="7">
    <location>
        <begin position="66"/>
        <end position="85"/>
    </location>
</feature>
<reference evidence="8 9" key="1">
    <citation type="submission" date="2022-01" db="EMBL/GenBank/DDBJ databases">
        <title>Whole genome-based taxonomy of the Shewanellaceae.</title>
        <authorList>
            <person name="Martin-Rodriguez A.J."/>
        </authorList>
    </citation>
    <scope>NUCLEOTIDE SEQUENCE [LARGE SCALE GENOMIC DNA]</scope>
    <source>
        <strain evidence="8 9">DSM 21332</strain>
    </source>
</reference>
<evidence type="ECO:0000256" key="3">
    <source>
        <dbReference type="ARBA" id="ARBA00022475"/>
    </source>
</evidence>
<keyword evidence="3" id="KW-1003">Cell membrane</keyword>
<dbReference type="EMBL" id="JAKIKT010000010">
    <property type="protein sequence ID" value="MCL2916076.1"/>
    <property type="molecule type" value="Genomic_DNA"/>
</dbReference>
<keyword evidence="4 7" id="KW-0812">Transmembrane</keyword>
<keyword evidence="9" id="KW-1185">Reference proteome</keyword>
<evidence type="ECO:0000256" key="5">
    <source>
        <dbReference type="ARBA" id="ARBA00022989"/>
    </source>
</evidence>
<evidence type="ECO:0000313" key="9">
    <source>
        <dbReference type="Proteomes" id="UP001202831"/>
    </source>
</evidence>
<evidence type="ECO:0000256" key="2">
    <source>
        <dbReference type="ARBA" id="ARBA00011006"/>
    </source>
</evidence>
<sequence>MVTKEGSAMTLSSLITFLIIGGIAGWLAGQLMKGAGFGLWINILIGVIGSILGGFVFGLLGFAATGIIGSIISATVGAVLLLFILSKVRS</sequence>
<evidence type="ECO:0000256" key="1">
    <source>
        <dbReference type="ARBA" id="ARBA00004651"/>
    </source>
</evidence>